<evidence type="ECO:0000313" key="23">
    <source>
        <dbReference type="EMBL" id="MFD2532407.1"/>
    </source>
</evidence>
<evidence type="ECO:0000256" key="10">
    <source>
        <dbReference type="ARBA" id="ARBA00022729"/>
    </source>
</evidence>
<dbReference type="EMBL" id="JBHULI010000024">
    <property type="protein sequence ID" value="MFD2532407.1"/>
    <property type="molecule type" value="Genomic_DNA"/>
</dbReference>
<keyword evidence="6" id="KW-0964">Secreted</keyword>
<protein>
    <recommendedName>
        <fullName evidence="5">Carboxypeptidase Q</fullName>
    </recommendedName>
    <alternativeName>
        <fullName evidence="20">Plasma glutamate carboxypeptidase</fullName>
    </alternativeName>
</protein>
<dbReference type="InterPro" id="IPR007484">
    <property type="entry name" value="Peptidase_M28"/>
</dbReference>
<organism evidence="23 24">
    <name type="scientific">Gracilimonas halophila</name>
    <dbReference type="NCBI Taxonomy" id="1834464"/>
    <lineage>
        <taxon>Bacteria</taxon>
        <taxon>Pseudomonadati</taxon>
        <taxon>Balneolota</taxon>
        <taxon>Balneolia</taxon>
        <taxon>Balneolales</taxon>
        <taxon>Balneolaceae</taxon>
        <taxon>Gracilimonas</taxon>
    </lineage>
</organism>
<evidence type="ECO:0000256" key="4">
    <source>
        <dbReference type="ARBA" id="ARBA00004613"/>
    </source>
</evidence>
<evidence type="ECO:0000256" key="17">
    <source>
        <dbReference type="ARBA" id="ARBA00023180"/>
    </source>
</evidence>
<dbReference type="Gene3D" id="3.50.30.30">
    <property type="match status" value="1"/>
</dbReference>
<dbReference type="InterPro" id="IPR039866">
    <property type="entry name" value="CPQ"/>
</dbReference>
<evidence type="ECO:0000256" key="3">
    <source>
        <dbReference type="ARBA" id="ARBA00004555"/>
    </source>
</evidence>
<evidence type="ECO:0000256" key="18">
    <source>
        <dbReference type="ARBA" id="ARBA00023228"/>
    </source>
</evidence>
<evidence type="ECO:0000256" key="8">
    <source>
        <dbReference type="ARBA" id="ARBA00022670"/>
    </source>
</evidence>
<dbReference type="RefSeq" id="WP_390300834.1">
    <property type="nucleotide sequence ID" value="NZ_JBHULI010000024.1"/>
</dbReference>
<name>A0ABW5JLW5_9BACT</name>
<evidence type="ECO:0000256" key="5">
    <source>
        <dbReference type="ARBA" id="ARBA00014116"/>
    </source>
</evidence>
<keyword evidence="16" id="KW-0865">Zymogen</keyword>
<feature type="signal peptide" evidence="21">
    <location>
        <begin position="1"/>
        <end position="20"/>
    </location>
</feature>
<evidence type="ECO:0000256" key="19">
    <source>
        <dbReference type="ARBA" id="ARBA00025833"/>
    </source>
</evidence>
<evidence type="ECO:0000256" key="9">
    <source>
        <dbReference type="ARBA" id="ARBA00022723"/>
    </source>
</evidence>
<comment type="caution">
    <text evidence="23">The sequence shown here is derived from an EMBL/GenBank/DDBJ whole genome shotgun (WGS) entry which is preliminary data.</text>
</comment>
<evidence type="ECO:0000256" key="15">
    <source>
        <dbReference type="ARBA" id="ARBA00023049"/>
    </source>
</evidence>
<sequence>MRSFATILFLMTFLFQPTQAQSQLETEHKEKARAIIDKAMNSDLALERLTYMSDTFGPRFSGSENLEKSIDWIVETMKEDGFDRVWTQPVSVPNWKRNTESATLISPRERNLPMLGLGGSVGTPEGGITAEVIVVKSFEELEKAGDTVEGKIVLFNAEFTSYGRTVQYRLNGAIEASKHGAVASIIRSVTPYSMQTPHTGVMYYEDGVKKIPHAAITVEDAMLIQRLYDRGDKIEIHLEMNAETLPDAESRNIIAEIEGSEYPEEIIVLGGHIDSWDVGEGVMDDGGGSIASWEAARLMIELGIKPKRTIRVVLWTSEEVGIQGGNEYHRWVKEEEQSLDDHVLAMESDAGVFDPYGFGFTGSDEAFEILSEIGNLLKPIESGEVTRGGGGADIGPLMRDGVPGMGLVVDGSRYFWYHHTDADTMDKLDEEDFNECVATMAVFAYAVADIDTRLPR</sequence>
<evidence type="ECO:0000256" key="20">
    <source>
        <dbReference type="ARBA" id="ARBA00033328"/>
    </source>
</evidence>
<evidence type="ECO:0000256" key="11">
    <source>
        <dbReference type="ARBA" id="ARBA00022801"/>
    </source>
</evidence>
<accession>A0ABW5JLW5</accession>
<dbReference type="PANTHER" id="PTHR12053">
    <property type="entry name" value="PROTEASE FAMILY M28 PLASMA GLUTAMATE CARBOXYPEPTIDASE-RELATED"/>
    <property type="match status" value="1"/>
</dbReference>
<evidence type="ECO:0000313" key="24">
    <source>
        <dbReference type="Proteomes" id="UP001597460"/>
    </source>
</evidence>
<evidence type="ECO:0000256" key="6">
    <source>
        <dbReference type="ARBA" id="ARBA00022525"/>
    </source>
</evidence>
<keyword evidence="14" id="KW-0333">Golgi apparatus</keyword>
<dbReference type="Gene3D" id="3.40.630.10">
    <property type="entry name" value="Zn peptidases"/>
    <property type="match status" value="1"/>
</dbReference>
<dbReference type="PANTHER" id="PTHR12053:SF3">
    <property type="entry name" value="CARBOXYPEPTIDASE Q"/>
    <property type="match status" value="1"/>
</dbReference>
<comment type="subunit">
    <text evidence="19">Homodimer. The monomeric form is inactive while the homodimer is active.</text>
</comment>
<keyword evidence="13" id="KW-0862">Zinc</keyword>
<keyword evidence="11" id="KW-0378">Hydrolase</keyword>
<dbReference type="Proteomes" id="UP001597460">
    <property type="component" value="Unassembled WGS sequence"/>
</dbReference>
<keyword evidence="15" id="KW-0482">Metalloprotease</keyword>
<evidence type="ECO:0000256" key="7">
    <source>
        <dbReference type="ARBA" id="ARBA00022645"/>
    </source>
</evidence>
<keyword evidence="8" id="KW-0645">Protease</keyword>
<feature type="domain" description="Peptidase M28" evidence="22">
    <location>
        <begin position="252"/>
        <end position="443"/>
    </location>
</feature>
<evidence type="ECO:0000256" key="2">
    <source>
        <dbReference type="ARBA" id="ARBA00004371"/>
    </source>
</evidence>
<keyword evidence="24" id="KW-1185">Reference proteome</keyword>
<comment type="subcellular location">
    <subcellularLocation>
        <location evidence="1">Endoplasmic reticulum</location>
    </subcellularLocation>
    <subcellularLocation>
        <location evidence="3">Golgi apparatus</location>
    </subcellularLocation>
    <subcellularLocation>
        <location evidence="2">Lysosome</location>
    </subcellularLocation>
    <subcellularLocation>
        <location evidence="4">Secreted</location>
    </subcellularLocation>
</comment>
<evidence type="ECO:0000256" key="16">
    <source>
        <dbReference type="ARBA" id="ARBA00023145"/>
    </source>
</evidence>
<proteinExistence type="predicted"/>
<evidence type="ECO:0000256" key="13">
    <source>
        <dbReference type="ARBA" id="ARBA00022833"/>
    </source>
</evidence>
<keyword evidence="17" id="KW-0325">Glycoprotein</keyword>
<reference evidence="24" key="1">
    <citation type="journal article" date="2019" name="Int. J. Syst. Evol. Microbiol.">
        <title>The Global Catalogue of Microorganisms (GCM) 10K type strain sequencing project: providing services to taxonomists for standard genome sequencing and annotation.</title>
        <authorList>
            <consortium name="The Broad Institute Genomics Platform"/>
            <consortium name="The Broad Institute Genome Sequencing Center for Infectious Disease"/>
            <person name="Wu L."/>
            <person name="Ma J."/>
        </authorList>
    </citation>
    <scope>NUCLEOTIDE SEQUENCE [LARGE SCALE GENOMIC DNA]</scope>
    <source>
        <strain evidence="24">KCTC 52042</strain>
    </source>
</reference>
<dbReference type="CDD" id="cd03883">
    <property type="entry name" value="M28_Pgcp_like"/>
    <property type="match status" value="1"/>
</dbReference>
<keyword evidence="18" id="KW-0458">Lysosome</keyword>
<keyword evidence="9" id="KW-0479">Metal-binding</keyword>
<keyword evidence="12" id="KW-0256">Endoplasmic reticulum</keyword>
<feature type="chain" id="PRO_5045576473" description="Carboxypeptidase Q" evidence="21">
    <location>
        <begin position="21"/>
        <end position="456"/>
    </location>
</feature>
<evidence type="ECO:0000259" key="22">
    <source>
        <dbReference type="Pfam" id="PF04389"/>
    </source>
</evidence>
<keyword evidence="10 21" id="KW-0732">Signal</keyword>
<evidence type="ECO:0000256" key="21">
    <source>
        <dbReference type="SAM" id="SignalP"/>
    </source>
</evidence>
<keyword evidence="7" id="KW-0121">Carboxypeptidase</keyword>
<evidence type="ECO:0000256" key="14">
    <source>
        <dbReference type="ARBA" id="ARBA00023034"/>
    </source>
</evidence>
<evidence type="ECO:0000256" key="1">
    <source>
        <dbReference type="ARBA" id="ARBA00004240"/>
    </source>
</evidence>
<evidence type="ECO:0000256" key="12">
    <source>
        <dbReference type="ARBA" id="ARBA00022824"/>
    </source>
</evidence>
<dbReference type="SUPFAM" id="SSF53187">
    <property type="entry name" value="Zn-dependent exopeptidases"/>
    <property type="match status" value="1"/>
</dbReference>
<dbReference type="Pfam" id="PF04389">
    <property type="entry name" value="Peptidase_M28"/>
    <property type="match status" value="1"/>
</dbReference>
<gene>
    <name evidence="23" type="ORF">ACFSVN_08120</name>
</gene>